<proteinExistence type="predicted"/>
<comment type="caution">
    <text evidence="1">The sequence shown here is derived from an EMBL/GenBank/DDBJ whole genome shotgun (WGS) entry which is preliminary data.</text>
</comment>
<protein>
    <submittedName>
        <fullName evidence="1">Uncharacterized protein</fullName>
    </submittedName>
</protein>
<evidence type="ECO:0000313" key="1">
    <source>
        <dbReference type="EMBL" id="GIY02168.1"/>
    </source>
</evidence>
<dbReference type="AlphaFoldDB" id="A0AAV4PX52"/>
<dbReference type="Proteomes" id="UP001054945">
    <property type="component" value="Unassembled WGS sequence"/>
</dbReference>
<evidence type="ECO:0000313" key="2">
    <source>
        <dbReference type="Proteomes" id="UP001054945"/>
    </source>
</evidence>
<gene>
    <name evidence="1" type="ORF">CEXT_683641</name>
</gene>
<dbReference type="EMBL" id="BPLR01005418">
    <property type="protein sequence ID" value="GIY02168.1"/>
    <property type="molecule type" value="Genomic_DNA"/>
</dbReference>
<organism evidence="1 2">
    <name type="scientific">Caerostris extrusa</name>
    <name type="common">Bark spider</name>
    <name type="synonym">Caerostris bankana</name>
    <dbReference type="NCBI Taxonomy" id="172846"/>
    <lineage>
        <taxon>Eukaryota</taxon>
        <taxon>Metazoa</taxon>
        <taxon>Ecdysozoa</taxon>
        <taxon>Arthropoda</taxon>
        <taxon>Chelicerata</taxon>
        <taxon>Arachnida</taxon>
        <taxon>Araneae</taxon>
        <taxon>Araneomorphae</taxon>
        <taxon>Entelegynae</taxon>
        <taxon>Araneoidea</taxon>
        <taxon>Araneidae</taxon>
        <taxon>Caerostris</taxon>
    </lineage>
</organism>
<sequence>MNTNSISRLHVIEYEAPSTTLPGRDTKPPTLLNCTTLRPLLFLFIIFLPFSQSFIPENQFGIEYFTQAGRADSGRRWSGKVSPLSSGQHPVVPFYHKINSTRPITKHRIFMPPTKTLNLIENKLRPRAAFYGERGWEGGCISLSDGTGRPHLKSFIFIKYLKGTEERPRPTALVKLMPYLMFTYAVNNGM</sequence>
<reference evidence="1 2" key="1">
    <citation type="submission" date="2021-06" db="EMBL/GenBank/DDBJ databases">
        <title>Caerostris extrusa draft genome.</title>
        <authorList>
            <person name="Kono N."/>
            <person name="Arakawa K."/>
        </authorList>
    </citation>
    <scope>NUCLEOTIDE SEQUENCE [LARGE SCALE GENOMIC DNA]</scope>
</reference>
<keyword evidence="2" id="KW-1185">Reference proteome</keyword>
<name>A0AAV4PX52_CAEEX</name>
<accession>A0AAV4PX52</accession>